<keyword evidence="4 5" id="KW-0472">Membrane</keyword>
<dbReference type="Proteomes" id="UP001064632">
    <property type="component" value="Chromosome"/>
</dbReference>
<feature type="transmembrane region" description="Helical" evidence="5">
    <location>
        <begin position="86"/>
        <end position="111"/>
    </location>
</feature>
<evidence type="ECO:0000313" key="7">
    <source>
        <dbReference type="EMBL" id="UXI66233.1"/>
    </source>
</evidence>
<keyword evidence="8" id="KW-1185">Reference proteome</keyword>
<dbReference type="InterPro" id="IPR020846">
    <property type="entry name" value="MFS_dom"/>
</dbReference>
<name>A0ABY6B819_9GAMM</name>
<evidence type="ECO:0000256" key="3">
    <source>
        <dbReference type="ARBA" id="ARBA00022989"/>
    </source>
</evidence>
<feature type="transmembrane region" description="Helical" evidence="5">
    <location>
        <begin position="428"/>
        <end position="448"/>
    </location>
</feature>
<feature type="transmembrane region" description="Helical" evidence="5">
    <location>
        <begin position="234"/>
        <end position="255"/>
    </location>
</feature>
<dbReference type="RefSeq" id="WP_261693217.1">
    <property type="nucleotide sequence ID" value="NZ_CP104694.1"/>
</dbReference>
<feature type="transmembrane region" description="Helical" evidence="5">
    <location>
        <begin position="401"/>
        <end position="422"/>
    </location>
</feature>
<comment type="subcellular location">
    <subcellularLocation>
        <location evidence="1">Membrane</location>
        <topology evidence="1">Multi-pass membrane protein</topology>
    </subcellularLocation>
</comment>
<keyword evidence="2 5" id="KW-0812">Transmembrane</keyword>
<feature type="transmembrane region" description="Helical" evidence="5">
    <location>
        <begin position="144"/>
        <end position="165"/>
    </location>
</feature>
<evidence type="ECO:0000313" key="8">
    <source>
        <dbReference type="Proteomes" id="UP001064632"/>
    </source>
</evidence>
<dbReference type="InterPro" id="IPR011701">
    <property type="entry name" value="MFS"/>
</dbReference>
<accession>A0ABY6B819</accession>
<evidence type="ECO:0000259" key="6">
    <source>
        <dbReference type="PROSITE" id="PS50850"/>
    </source>
</evidence>
<reference evidence="7" key="1">
    <citation type="submission" date="2022-09" db="EMBL/GenBank/DDBJ databases">
        <title>Tahibacter sp. nov., isolated from a fresh water.</title>
        <authorList>
            <person name="Baek J.H."/>
            <person name="Lee J.K."/>
            <person name="Kim J.M."/>
            <person name="Jeon C.O."/>
        </authorList>
    </citation>
    <scope>NUCLEOTIDE SEQUENCE</scope>
    <source>
        <strain evidence="7">W38</strain>
    </source>
</reference>
<feature type="transmembrane region" description="Helical" evidence="5">
    <location>
        <begin position="332"/>
        <end position="352"/>
    </location>
</feature>
<feature type="transmembrane region" description="Helical" evidence="5">
    <location>
        <begin position="262"/>
        <end position="281"/>
    </location>
</feature>
<feature type="transmembrane region" description="Helical" evidence="5">
    <location>
        <begin position="20"/>
        <end position="42"/>
    </location>
</feature>
<dbReference type="SUPFAM" id="SSF103473">
    <property type="entry name" value="MFS general substrate transporter"/>
    <property type="match status" value="1"/>
</dbReference>
<gene>
    <name evidence="7" type="ORF">N4264_15910</name>
</gene>
<organism evidence="7 8">
    <name type="scientific">Tahibacter amnicola</name>
    <dbReference type="NCBI Taxonomy" id="2976241"/>
    <lineage>
        <taxon>Bacteria</taxon>
        <taxon>Pseudomonadati</taxon>
        <taxon>Pseudomonadota</taxon>
        <taxon>Gammaproteobacteria</taxon>
        <taxon>Lysobacterales</taxon>
        <taxon>Rhodanobacteraceae</taxon>
        <taxon>Tahibacter</taxon>
    </lineage>
</organism>
<protein>
    <submittedName>
        <fullName evidence="7">MFS transporter</fullName>
    </submittedName>
</protein>
<keyword evidence="3 5" id="KW-1133">Transmembrane helix</keyword>
<evidence type="ECO:0000256" key="2">
    <source>
        <dbReference type="ARBA" id="ARBA00022692"/>
    </source>
</evidence>
<evidence type="ECO:0000256" key="1">
    <source>
        <dbReference type="ARBA" id="ARBA00004141"/>
    </source>
</evidence>
<dbReference type="Gene3D" id="1.20.1250.20">
    <property type="entry name" value="MFS general substrate transporter like domains"/>
    <property type="match status" value="2"/>
</dbReference>
<feature type="transmembrane region" description="Helical" evidence="5">
    <location>
        <begin position="171"/>
        <end position="190"/>
    </location>
</feature>
<dbReference type="PANTHER" id="PTHR23501">
    <property type="entry name" value="MAJOR FACILITATOR SUPERFAMILY"/>
    <property type="match status" value="1"/>
</dbReference>
<dbReference type="EMBL" id="CP104694">
    <property type="protein sequence ID" value="UXI66233.1"/>
    <property type="molecule type" value="Genomic_DNA"/>
</dbReference>
<evidence type="ECO:0000256" key="5">
    <source>
        <dbReference type="SAM" id="Phobius"/>
    </source>
</evidence>
<evidence type="ECO:0000256" key="4">
    <source>
        <dbReference type="ARBA" id="ARBA00023136"/>
    </source>
</evidence>
<dbReference type="PANTHER" id="PTHR23501:SF154">
    <property type="entry name" value="MULTIDRUG-EFFLUX TRANSPORTER RV1634-RELATED"/>
    <property type="match status" value="1"/>
</dbReference>
<feature type="transmembrane region" description="Helical" evidence="5">
    <location>
        <begin position="117"/>
        <end position="137"/>
    </location>
</feature>
<proteinExistence type="predicted"/>
<feature type="domain" description="Major facilitator superfamily (MFS) profile" evidence="6">
    <location>
        <begin position="20"/>
        <end position="452"/>
    </location>
</feature>
<dbReference type="Pfam" id="PF07690">
    <property type="entry name" value="MFS_1"/>
    <property type="match status" value="1"/>
</dbReference>
<feature type="transmembrane region" description="Helical" evidence="5">
    <location>
        <begin position="54"/>
        <end position="74"/>
    </location>
</feature>
<dbReference type="InterPro" id="IPR036259">
    <property type="entry name" value="MFS_trans_sf"/>
</dbReference>
<feature type="transmembrane region" description="Helical" evidence="5">
    <location>
        <begin position="358"/>
        <end position="380"/>
    </location>
</feature>
<dbReference type="PROSITE" id="PS50850">
    <property type="entry name" value="MFS"/>
    <property type="match status" value="1"/>
</dbReference>
<sequence length="456" mass="46268">MSAVITLKAPGLFSPEYRAITTGMVTLVSLIAFESLAVATIMPELARALDGMRYYALGFSSVFAASVIGMILAGQWSDRRGAALPLATGIAAFAAGLLIAGLAAGMGMFLLGRAVQGLGSGLVSVALYVVIGQIYPLPLRPRVFAALSAAWVIPSLVGPGISALVLHYAGWRWVFLGVALLALPASGLLRPALAIAPDPARRPPAKCGTRPLVRAVGAALCIALLPYASQQAVALAPLAVAAVLIGIGTFAHQLLPAGTFSVQAGVPAVIALRAMAAGAYFGTEVFVPLLLSQQRGLQPLWVGIAVTVGAVSYSAGSWFQGVVASGAGDRTVRLRVGMGLIAGGIGLVATAVSPDVPLGIGIAGWSAAGFGMGMVYPILASAILELSPENERGTNSSGLQLANALAIAGMIAIGGVLYTAVVAHSARLAFMSVFAVCAMLPVFGAALAHRSAIRRN</sequence>
<feature type="transmembrane region" description="Helical" evidence="5">
    <location>
        <begin position="301"/>
        <end position="320"/>
    </location>
</feature>